<dbReference type="InterPro" id="IPR001754">
    <property type="entry name" value="OMPdeCOase_dom"/>
</dbReference>
<evidence type="ECO:0000256" key="2">
    <source>
        <dbReference type="ARBA" id="ARBA00004861"/>
    </source>
</evidence>
<dbReference type="NCBIfam" id="TIGR00336">
    <property type="entry name" value="pyrE"/>
    <property type="match status" value="1"/>
</dbReference>
<sequence length="898" mass="100165">MYMSFVPAARLAVLSTRGVVVRMQSGLGTPGSGAGKSGGSGGSIRDAGGAFGKLEAAREEEYFYKLQKAQLKGLKDQIKREIEHHEGQMKNHQEVLERHKKRISELEKEENGIANLSIRRLQVASRRMYELVDIGANLGHPSYKKDLDDVIERSKQAGISKLMITGTCEKISKEAAKMAEKHAGYLYFTAGVHPHDAKDWVIETEGIMRELLSSPQCVAVGECGLDYNRNFSPQDVQRDVFEKQLDIACELGRPLFIHEREAHEDMVRLLSERSEKLPSAVIHCFTGTVEEAEKYLSMGLYIGLTGFLWKDKSDNGVQAGLKSGKIPIERLVLETDAPFMYPKVNDKKLPVEVRESISEHAKTMHKFASFNRNEPCALPAICEMIAAFSGRKPEDMPLTLVEPAAAGLRNALRLMTEYGVFKLGEFTLKSGQRSPIYIDLRESFGHPDLMRVMCESMQELIEKVEKTKPYKGIVGVPYAALPYASIISQYTSQPLLIIRKEAKSYGTKKLIEGSYSEGQRVIVVEDVVTTGQSLKDVITTLRKDGLVVEDVFCILDRDQGGPKNLEELGVNLHSLLNMEKVLAFLSAVGRLSLDQFNDIVNALNLPYKELKKIDVKWEMEETHTNGNANGDNKENSKIRVRLSLQQREKLATCPVSKRLFSLMHTKATNLCLAIDYEEGERILELADKAGPFVCAVKVHADTIDEFNESWTSKLVALANKHDFLIFEDRKFADTGNTLSMQVKRNAASWADIVTVYGIAGEKSIRSAFQPIIADPSTRLKGILLIAQLSCEGNLCDTEYTNGTRRIAEANQDIVCGFITQEKISDKLGLIHWTPGVSLDETTDGKGQQWRSVEKAIMEQQNDIVIVGRAICNKTTPASELRRYRDAAWEALSAAMPKH</sequence>
<protein>
    <recommendedName>
        <fullName evidence="10">Uridine 5'-monophosphate synthase</fullName>
        <ecNumber evidence="8">2.4.2.10</ecNumber>
        <ecNumber evidence="9">4.1.1.23</ecNumber>
    </recommendedName>
    <alternativeName>
        <fullName evidence="25">ATP synthase F1 subunit epsilon</fullName>
    </alternativeName>
</protein>
<dbReference type="CDD" id="cd06223">
    <property type="entry name" value="PRTases_typeI"/>
    <property type="match status" value="1"/>
</dbReference>
<dbReference type="FunFam" id="3.20.20.140:FF:000018">
    <property type="entry name" value="3'-5' ssDNA/RNA exonuclease TatD"/>
    <property type="match status" value="1"/>
</dbReference>
<dbReference type="GO" id="GO:0042030">
    <property type="term" value="F:ATPase inhibitor activity"/>
    <property type="evidence" value="ECO:0007669"/>
    <property type="project" value="InterPro"/>
</dbReference>
<dbReference type="GO" id="GO:0044205">
    <property type="term" value="P:'de novo' UMP biosynthetic process"/>
    <property type="evidence" value="ECO:0007669"/>
    <property type="project" value="UniProtKB-UniPathway"/>
</dbReference>
<keyword evidence="16" id="KW-0210">Decarboxylase</keyword>
<comment type="similarity">
    <text evidence="4">In the N-terminal section; belongs to the purine/pyrimidine phosphoribosyltransferase family.</text>
</comment>
<keyword evidence="17" id="KW-0378">Hydrolase</keyword>
<dbReference type="GO" id="GO:0005739">
    <property type="term" value="C:mitochondrion"/>
    <property type="evidence" value="ECO:0007669"/>
    <property type="project" value="UniProtKB-SubCell"/>
</dbReference>
<dbReference type="PANTHER" id="PTHR19278">
    <property type="entry name" value="OROTATE PHOSPHORIBOSYLTRANSFERASE"/>
    <property type="match status" value="1"/>
</dbReference>
<dbReference type="Pfam" id="PF04568">
    <property type="entry name" value="IATP"/>
    <property type="match status" value="1"/>
</dbReference>
<feature type="binding site" evidence="27">
    <location>
        <position position="868"/>
    </location>
    <ligand>
        <name>substrate</name>
    </ligand>
</feature>
<feature type="active site" description="For OMPdecase activity" evidence="26">
    <location>
        <position position="728"/>
    </location>
</feature>
<dbReference type="Pfam" id="PF00156">
    <property type="entry name" value="Pribosyltran"/>
    <property type="match status" value="1"/>
</dbReference>
<evidence type="ECO:0000256" key="24">
    <source>
        <dbReference type="ARBA" id="ARBA00023268"/>
    </source>
</evidence>
<accession>A0A2A6CAB4</accession>
<feature type="active site" description="For OMPdecase activity" evidence="26">
    <location>
        <position position="733"/>
    </location>
</feature>
<evidence type="ECO:0000256" key="10">
    <source>
        <dbReference type="ARBA" id="ARBA00015047"/>
    </source>
</evidence>
<keyword evidence="18" id="KW-0269">Exonuclease</keyword>
<keyword evidence="12" id="KW-0328">Glycosyltransferase</keyword>
<keyword evidence="24" id="KW-0511">Multifunctional enzyme</keyword>
<dbReference type="NCBIfam" id="TIGR01740">
    <property type="entry name" value="pyrF"/>
    <property type="match status" value="1"/>
</dbReference>
<dbReference type="HAMAP" id="MF_01208">
    <property type="entry name" value="PyrE"/>
    <property type="match status" value="1"/>
</dbReference>
<keyword evidence="23" id="KW-0456">Lyase</keyword>
<evidence type="ECO:0000256" key="20">
    <source>
        <dbReference type="ARBA" id="ARBA00022946"/>
    </source>
</evidence>
<feature type="binding site" evidence="27">
    <location>
        <position position="867"/>
    </location>
    <ligand>
        <name>substrate</name>
    </ligand>
</feature>
<reference evidence="29" key="1">
    <citation type="journal article" date="2008" name="Nat. Genet.">
        <title>The Pristionchus pacificus genome provides a unique perspective on nematode lifestyle and parasitism.</title>
        <authorList>
            <person name="Dieterich C."/>
            <person name="Clifton S.W."/>
            <person name="Schuster L.N."/>
            <person name="Chinwalla A."/>
            <person name="Delehaunty K."/>
            <person name="Dinkelacker I."/>
            <person name="Fulton L."/>
            <person name="Fulton R."/>
            <person name="Godfrey J."/>
            <person name="Minx P."/>
            <person name="Mitreva M."/>
            <person name="Roeseler W."/>
            <person name="Tian H."/>
            <person name="Witte H."/>
            <person name="Yang S.P."/>
            <person name="Wilson R.K."/>
            <person name="Sommer R.J."/>
        </authorList>
    </citation>
    <scope>NUCLEOTIDE SEQUENCE [LARGE SCALE GENOMIC DNA]</scope>
    <source>
        <strain evidence="29">PS312</strain>
    </source>
</reference>
<keyword evidence="13" id="KW-0808">Transferase</keyword>
<evidence type="ECO:0000256" key="22">
    <source>
        <dbReference type="ARBA" id="ARBA00023128"/>
    </source>
</evidence>
<dbReference type="InterPro" id="IPR023031">
    <property type="entry name" value="OPRT"/>
</dbReference>
<keyword evidence="19" id="KW-0460">Magnesium</keyword>
<feature type="binding site" evidence="27">
    <location>
        <position position="847"/>
    </location>
    <ligand>
        <name>substrate</name>
    </ligand>
</feature>
<keyword evidence="22" id="KW-0496">Mitochondrion</keyword>
<keyword evidence="15" id="KW-0479">Metal-binding</keyword>
<keyword evidence="20" id="KW-0809">Transit peptide</keyword>
<evidence type="ECO:0000256" key="9">
    <source>
        <dbReference type="ARBA" id="ARBA00012321"/>
    </source>
</evidence>
<dbReference type="PANTHER" id="PTHR19278:SF9">
    <property type="entry name" value="URIDINE 5'-MONOPHOSPHATE SYNTHASE"/>
    <property type="match status" value="1"/>
</dbReference>
<evidence type="ECO:0000313" key="29">
    <source>
        <dbReference type="Proteomes" id="UP000005239"/>
    </source>
</evidence>
<accession>A0A8R1U9D0</accession>
<dbReference type="InterPro" id="IPR001130">
    <property type="entry name" value="TatD-like"/>
</dbReference>
<evidence type="ECO:0000256" key="1">
    <source>
        <dbReference type="ARBA" id="ARBA00004173"/>
    </source>
</evidence>
<dbReference type="GO" id="GO:0019856">
    <property type="term" value="P:pyrimidine nucleobase biosynthetic process"/>
    <property type="evidence" value="ECO:0000318"/>
    <property type="project" value="GO_Central"/>
</dbReference>
<evidence type="ECO:0000256" key="15">
    <source>
        <dbReference type="ARBA" id="ARBA00022723"/>
    </source>
</evidence>
<evidence type="ECO:0000256" key="6">
    <source>
        <dbReference type="ARBA" id="ARBA00009769"/>
    </source>
</evidence>
<feature type="binding site" evidence="27">
    <location>
        <position position="789"/>
    </location>
    <ligand>
        <name>substrate</name>
    </ligand>
</feature>
<keyword evidence="11" id="KW-0963">Cytoplasm</keyword>
<name>A0A2A6CAB4_PRIPA</name>
<evidence type="ECO:0000256" key="11">
    <source>
        <dbReference type="ARBA" id="ARBA00022490"/>
    </source>
</evidence>
<comment type="pathway">
    <text evidence="3">Pyrimidine metabolism; UMP biosynthesis via de novo pathway; UMP from orotate: step 1/2.</text>
</comment>
<reference evidence="28" key="2">
    <citation type="submission" date="2022-06" db="UniProtKB">
        <authorList>
            <consortium name="EnsemblMetazoa"/>
        </authorList>
    </citation>
    <scope>IDENTIFICATION</scope>
    <source>
        <strain evidence="28">PS312</strain>
    </source>
</reference>
<evidence type="ECO:0000256" key="27">
    <source>
        <dbReference type="PIRSR" id="PIRSR614732-2"/>
    </source>
</evidence>
<dbReference type="GO" id="GO:0004590">
    <property type="term" value="F:orotidine-5'-phosphate decarboxylase activity"/>
    <property type="evidence" value="ECO:0000318"/>
    <property type="project" value="GO_Central"/>
</dbReference>
<dbReference type="GO" id="GO:0006222">
    <property type="term" value="P:UMP biosynthetic process"/>
    <property type="evidence" value="ECO:0000318"/>
    <property type="project" value="GO_Central"/>
</dbReference>
<keyword evidence="21" id="KW-0665">Pyrimidine biosynthesis</keyword>
<dbReference type="PROSITE" id="PS01090">
    <property type="entry name" value="TATD_2"/>
    <property type="match status" value="1"/>
</dbReference>
<dbReference type="InterPro" id="IPR011060">
    <property type="entry name" value="RibuloseP-bd_barrel"/>
</dbReference>
<dbReference type="InterPro" id="IPR029057">
    <property type="entry name" value="PRTase-like"/>
</dbReference>
<comment type="similarity">
    <text evidence="6">In the C-terminal section; belongs to the OMP decarboxylase family.</text>
</comment>
<dbReference type="InterPro" id="IPR013785">
    <property type="entry name" value="Aldolase_TIM"/>
</dbReference>
<dbReference type="Gene3D" id="3.20.20.140">
    <property type="entry name" value="Metal-dependent hydrolases"/>
    <property type="match status" value="1"/>
</dbReference>
<evidence type="ECO:0000256" key="16">
    <source>
        <dbReference type="ARBA" id="ARBA00022793"/>
    </source>
</evidence>
<evidence type="ECO:0000256" key="26">
    <source>
        <dbReference type="PIRSR" id="PIRSR614732-1"/>
    </source>
</evidence>
<comment type="similarity">
    <text evidence="7">Belongs to the ATPase inhibitor family.</text>
</comment>
<gene>
    <name evidence="28" type="primary">WBGene00099445</name>
</gene>
<dbReference type="FunFam" id="3.40.50.2020:FF:000025">
    <property type="entry name" value="Uridine monophosphate synthetase"/>
    <property type="match status" value="1"/>
</dbReference>
<dbReference type="Proteomes" id="UP000005239">
    <property type="component" value="Unassembled WGS sequence"/>
</dbReference>
<evidence type="ECO:0000256" key="13">
    <source>
        <dbReference type="ARBA" id="ARBA00022679"/>
    </source>
</evidence>
<evidence type="ECO:0000256" key="3">
    <source>
        <dbReference type="ARBA" id="ARBA00004889"/>
    </source>
</evidence>
<evidence type="ECO:0000256" key="17">
    <source>
        <dbReference type="ARBA" id="ARBA00022801"/>
    </source>
</evidence>
<feature type="binding site" evidence="27">
    <location>
        <position position="675"/>
    </location>
    <ligand>
        <name>substrate</name>
    </ligand>
</feature>
<dbReference type="Pfam" id="PF00215">
    <property type="entry name" value="OMPdecase"/>
    <property type="match status" value="1"/>
</dbReference>
<dbReference type="InterPro" id="IPR004467">
    <property type="entry name" value="Or_phspho_trans_dom"/>
</dbReference>
<evidence type="ECO:0000313" key="28">
    <source>
        <dbReference type="EnsemblMetazoa" id="PPA09891.1"/>
    </source>
</evidence>
<evidence type="ECO:0000256" key="5">
    <source>
        <dbReference type="ARBA" id="ARBA00009275"/>
    </source>
</evidence>
<dbReference type="FunFam" id="3.20.20.70:FF:000114">
    <property type="entry name" value="Decarboxylase,orotidine phosphate"/>
    <property type="match status" value="1"/>
</dbReference>
<keyword evidence="14" id="KW-0540">Nuclease</keyword>
<dbReference type="InterPro" id="IPR007648">
    <property type="entry name" value="ATPase_inhibitor_mt"/>
</dbReference>
<dbReference type="SMART" id="SM00934">
    <property type="entry name" value="OMPdecase"/>
    <property type="match status" value="1"/>
</dbReference>
<proteinExistence type="inferred from homology"/>
<evidence type="ECO:0000256" key="23">
    <source>
        <dbReference type="ARBA" id="ARBA00023239"/>
    </source>
</evidence>
<dbReference type="Gene3D" id="3.20.20.70">
    <property type="entry name" value="Aldolase class I"/>
    <property type="match status" value="1"/>
</dbReference>
<keyword evidence="29" id="KW-1185">Reference proteome</keyword>
<evidence type="ECO:0000256" key="19">
    <source>
        <dbReference type="ARBA" id="ARBA00022842"/>
    </source>
</evidence>
<evidence type="ECO:0000256" key="25">
    <source>
        <dbReference type="ARBA" id="ARBA00030036"/>
    </source>
</evidence>
<dbReference type="EnsemblMetazoa" id="PPA09891.1">
    <property type="protein sequence ID" value="PPA09891.1"/>
    <property type="gene ID" value="WBGene00099445"/>
</dbReference>
<evidence type="ECO:0000256" key="12">
    <source>
        <dbReference type="ARBA" id="ARBA00022676"/>
    </source>
</evidence>
<dbReference type="GO" id="GO:0004588">
    <property type="term" value="F:orotate phosphoribosyltransferase activity"/>
    <property type="evidence" value="ECO:0000318"/>
    <property type="project" value="GO_Central"/>
</dbReference>
<feature type="active site" description="For OMPdecase activity" evidence="26">
    <location>
        <position position="730"/>
    </location>
</feature>
<dbReference type="EC" id="4.1.1.23" evidence="9"/>
<dbReference type="SUPFAM" id="SSF51556">
    <property type="entry name" value="Metallo-dependent hydrolases"/>
    <property type="match status" value="1"/>
</dbReference>
<comment type="pathway">
    <text evidence="2">Pyrimidine metabolism; UMP biosynthesis via de novo pathway; UMP from orotate: step 2/2.</text>
</comment>
<dbReference type="CDD" id="cd04725">
    <property type="entry name" value="OMP_decarboxylase_like"/>
    <property type="match status" value="1"/>
</dbReference>
<dbReference type="Pfam" id="PF01026">
    <property type="entry name" value="TatD_DNase"/>
    <property type="match status" value="1"/>
</dbReference>
<feature type="binding site" evidence="27">
    <location>
        <position position="697"/>
    </location>
    <ligand>
        <name>substrate</name>
    </ligand>
</feature>
<evidence type="ECO:0000256" key="18">
    <source>
        <dbReference type="ARBA" id="ARBA00022839"/>
    </source>
</evidence>
<evidence type="ECO:0000256" key="8">
    <source>
        <dbReference type="ARBA" id="ARBA00011971"/>
    </source>
</evidence>
<evidence type="ECO:0000256" key="14">
    <source>
        <dbReference type="ARBA" id="ARBA00022722"/>
    </source>
</evidence>
<organism evidence="28 29">
    <name type="scientific">Pristionchus pacificus</name>
    <name type="common">Parasitic nematode worm</name>
    <dbReference type="NCBI Taxonomy" id="54126"/>
    <lineage>
        <taxon>Eukaryota</taxon>
        <taxon>Metazoa</taxon>
        <taxon>Ecdysozoa</taxon>
        <taxon>Nematoda</taxon>
        <taxon>Chromadorea</taxon>
        <taxon>Rhabditida</taxon>
        <taxon>Rhabditina</taxon>
        <taxon>Diplogasteromorpha</taxon>
        <taxon>Diplogasteroidea</taxon>
        <taxon>Neodiplogasteridae</taxon>
        <taxon>Pristionchus</taxon>
    </lineage>
</organism>
<dbReference type="EC" id="2.4.2.10" evidence="8"/>
<dbReference type="InterPro" id="IPR032466">
    <property type="entry name" value="Metal_Hydrolase"/>
</dbReference>
<dbReference type="Gene3D" id="1.20.5.500">
    <property type="entry name" value="Single helix bin"/>
    <property type="match status" value="1"/>
</dbReference>
<comment type="subcellular location">
    <subcellularLocation>
        <location evidence="1">Mitochondrion</location>
    </subcellularLocation>
</comment>
<dbReference type="CDD" id="cd01310">
    <property type="entry name" value="TatD_DNAse"/>
    <property type="match status" value="1"/>
</dbReference>
<evidence type="ECO:0000256" key="21">
    <source>
        <dbReference type="ARBA" id="ARBA00022975"/>
    </source>
</evidence>
<dbReference type="GO" id="GO:0004527">
    <property type="term" value="F:exonuclease activity"/>
    <property type="evidence" value="ECO:0007669"/>
    <property type="project" value="UniProtKB-KW"/>
</dbReference>
<dbReference type="SUPFAM" id="SSF64602">
    <property type="entry name" value="F1 ATPase inhibitor, IF1, C-terminal domain"/>
    <property type="match status" value="1"/>
</dbReference>
<dbReference type="GO" id="GO:0046872">
    <property type="term" value="F:metal ion binding"/>
    <property type="evidence" value="ECO:0007669"/>
    <property type="project" value="UniProtKB-KW"/>
</dbReference>
<dbReference type="AlphaFoldDB" id="A0A2A6CAB4"/>
<comment type="similarity">
    <text evidence="5">Belongs to the metallo-dependent hydrolases superfamily. TatD-type hydrolase family.</text>
</comment>
<dbReference type="InterPro" id="IPR014732">
    <property type="entry name" value="OMPdecase"/>
</dbReference>
<dbReference type="GO" id="GO:0006207">
    <property type="term" value="P:'de novo' pyrimidine nucleobase biosynthetic process"/>
    <property type="evidence" value="ECO:0007669"/>
    <property type="project" value="InterPro"/>
</dbReference>
<dbReference type="InterPro" id="IPR000836">
    <property type="entry name" value="PRTase_dom"/>
</dbReference>
<evidence type="ECO:0000256" key="7">
    <source>
        <dbReference type="ARBA" id="ARBA00010901"/>
    </source>
</evidence>
<dbReference type="InterPro" id="IPR018228">
    <property type="entry name" value="DNase_TatD-rel_CS"/>
</dbReference>
<dbReference type="SUPFAM" id="SSF51366">
    <property type="entry name" value="Ribulose-phoshate binding barrel"/>
    <property type="match status" value="1"/>
</dbReference>
<dbReference type="FunFam" id="1.20.5.500:FF:000007">
    <property type="entry name" value="ATPase inhibitor, putative"/>
    <property type="match status" value="1"/>
</dbReference>
<dbReference type="SUPFAM" id="SSF53271">
    <property type="entry name" value="PRTase-like"/>
    <property type="match status" value="1"/>
</dbReference>
<evidence type="ECO:0000256" key="4">
    <source>
        <dbReference type="ARBA" id="ARBA00006221"/>
    </source>
</evidence>
<dbReference type="Gene3D" id="3.40.50.2020">
    <property type="match status" value="1"/>
</dbReference>